<name>A0A550CWU9_9AGAR</name>
<dbReference type="InterPro" id="IPR006001">
    <property type="entry name" value="Therm_gnt_kin"/>
</dbReference>
<dbReference type="EMBL" id="VDMD01000001">
    <property type="protein sequence ID" value="TRM69267.1"/>
    <property type="molecule type" value="Genomic_DNA"/>
</dbReference>
<dbReference type="GO" id="GO:0005524">
    <property type="term" value="F:ATP binding"/>
    <property type="evidence" value="ECO:0007669"/>
    <property type="project" value="UniProtKB-KW"/>
</dbReference>
<dbReference type="AlphaFoldDB" id="A0A550CWU9"/>
<keyword evidence="11" id="KW-1185">Reference proteome</keyword>
<dbReference type="STRING" id="97359.A0A550CWU9"/>
<dbReference type="GO" id="GO:0016787">
    <property type="term" value="F:hydrolase activity"/>
    <property type="evidence" value="ECO:0007669"/>
    <property type="project" value="UniProtKB-KW"/>
</dbReference>
<accession>A0A550CWU9</accession>
<evidence type="ECO:0000256" key="5">
    <source>
        <dbReference type="ARBA" id="ARBA00022741"/>
    </source>
</evidence>
<dbReference type="Gene3D" id="3.40.50.300">
    <property type="entry name" value="P-loop containing nucleotide triphosphate hydrolases"/>
    <property type="match status" value="1"/>
</dbReference>
<dbReference type="GO" id="GO:0046316">
    <property type="term" value="F:gluconokinase activity"/>
    <property type="evidence" value="ECO:0007669"/>
    <property type="project" value="UniProtKB-EC"/>
</dbReference>
<dbReference type="InterPro" id="IPR031322">
    <property type="entry name" value="Shikimate/glucono_kinase"/>
</dbReference>
<dbReference type="PANTHER" id="PTHR43442">
    <property type="entry name" value="GLUCONOKINASE-RELATED"/>
    <property type="match status" value="1"/>
</dbReference>
<evidence type="ECO:0000256" key="7">
    <source>
        <dbReference type="ARBA" id="ARBA00022840"/>
    </source>
</evidence>
<sequence>MAAAPKGDEHPLLIIAMGVSGTGKSTLGSAIAKELGLPFIEGDDMHPKANVEKMSNGIPLTDEDREPWLELIRKTAEGRVAEQEQDPNFTGRKGAVIGCSALKSYYRDILRGKVKPASADDRLPDHLEPPHPQDLPTYFVFINGSREELFQRMSNRKGHFMKANMLDSQIATLESPIGEPDVVTVGLNDTTEQQVKTVIRELEQLVSGSLKP</sequence>
<dbReference type="PANTHER" id="PTHR43442:SF3">
    <property type="entry name" value="GLUCONOKINASE-RELATED"/>
    <property type="match status" value="1"/>
</dbReference>
<evidence type="ECO:0000256" key="4">
    <source>
        <dbReference type="ARBA" id="ARBA00022679"/>
    </source>
</evidence>
<reference evidence="10 11" key="1">
    <citation type="journal article" date="2019" name="New Phytol.">
        <title>Comparative genomics reveals unique wood-decay strategies and fruiting body development in the Schizophyllaceae.</title>
        <authorList>
            <person name="Almasi E."/>
            <person name="Sahu N."/>
            <person name="Krizsan K."/>
            <person name="Balint B."/>
            <person name="Kovacs G.M."/>
            <person name="Kiss B."/>
            <person name="Cseklye J."/>
            <person name="Drula E."/>
            <person name="Henrissat B."/>
            <person name="Nagy I."/>
            <person name="Chovatia M."/>
            <person name="Adam C."/>
            <person name="LaButti K."/>
            <person name="Lipzen A."/>
            <person name="Riley R."/>
            <person name="Grigoriev I.V."/>
            <person name="Nagy L.G."/>
        </authorList>
    </citation>
    <scope>NUCLEOTIDE SEQUENCE [LARGE SCALE GENOMIC DNA]</scope>
    <source>
        <strain evidence="10 11">NL-1724</strain>
    </source>
</reference>
<dbReference type="Pfam" id="PF01202">
    <property type="entry name" value="SKI"/>
    <property type="match status" value="1"/>
</dbReference>
<keyword evidence="5 9" id="KW-0547">Nucleotide-binding</keyword>
<dbReference type="InterPro" id="IPR027417">
    <property type="entry name" value="P-loop_NTPase"/>
</dbReference>
<keyword evidence="7 9" id="KW-0067">ATP-binding</keyword>
<evidence type="ECO:0000256" key="1">
    <source>
        <dbReference type="ARBA" id="ARBA00004875"/>
    </source>
</evidence>
<evidence type="ECO:0000256" key="8">
    <source>
        <dbReference type="ARBA" id="ARBA00048090"/>
    </source>
</evidence>
<comment type="pathway">
    <text evidence="1 9">Carbohydrate acid metabolism; D-gluconate degradation.</text>
</comment>
<comment type="similarity">
    <text evidence="2 9">Belongs to the gluconokinase GntK/GntV family.</text>
</comment>
<comment type="catalytic activity">
    <reaction evidence="8 9">
        <text>D-gluconate + ATP = 6-phospho-D-gluconate + ADP + H(+)</text>
        <dbReference type="Rhea" id="RHEA:19433"/>
        <dbReference type="ChEBI" id="CHEBI:15378"/>
        <dbReference type="ChEBI" id="CHEBI:18391"/>
        <dbReference type="ChEBI" id="CHEBI:30616"/>
        <dbReference type="ChEBI" id="CHEBI:58759"/>
        <dbReference type="ChEBI" id="CHEBI:456216"/>
        <dbReference type="EC" id="2.7.1.12"/>
    </reaction>
</comment>
<dbReference type="EC" id="2.7.1.12" evidence="3 9"/>
<dbReference type="NCBIfam" id="TIGR01313">
    <property type="entry name" value="therm_gnt_kin"/>
    <property type="match status" value="1"/>
</dbReference>
<dbReference type="UniPathway" id="UPA00792"/>
<keyword evidence="6 9" id="KW-0418">Kinase</keyword>
<evidence type="ECO:0000313" key="11">
    <source>
        <dbReference type="Proteomes" id="UP000320762"/>
    </source>
</evidence>
<proteinExistence type="inferred from homology"/>
<protein>
    <recommendedName>
        <fullName evidence="3 9">Gluconokinase</fullName>
        <ecNumber evidence="3 9">2.7.1.12</ecNumber>
    </recommendedName>
</protein>
<keyword evidence="10" id="KW-0378">Hydrolase</keyword>
<comment type="caution">
    <text evidence="10">The sequence shown here is derived from an EMBL/GenBank/DDBJ whole genome shotgun (WGS) entry which is preliminary data.</text>
</comment>
<evidence type="ECO:0000256" key="6">
    <source>
        <dbReference type="ARBA" id="ARBA00022777"/>
    </source>
</evidence>
<gene>
    <name evidence="10" type="ORF">BD626DRAFT_391961</name>
</gene>
<evidence type="ECO:0000256" key="3">
    <source>
        <dbReference type="ARBA" id="ARBA00012054"/>
    </source>
</evidence>
<evidence type="ECO:0000256" key="2">
    <source>
        <dbReference type="ARBA" id="ARBA00008420"/>
    </source>
</evidence>
<organism evidence="10 11">
    <name type="scientific">Schizophyllum amplum</name>
    <dbReference type="NCBI Taxonomy" id="97359"/>
    <lineage>
        <taxon>Eukaryota</taxon>
        <taxon>Fungi</taxon>
        <taxon>Dikarya</taxon>
        <taxon>Basidiomycota</taxon>
        <taxon>Agaricomycotina</taxon>
        <taxon>Agaricomycetes</taxon>
        <taxon>Agaricomycetidae</taxon>
        <taxon>Agaricales</taxon>
        <taxon>Schizophyllaceae</taxon>
        <taxon>Schizophyllum</taxon>
    </lineage>
</organism>
<dbReference type="OrthoDB" id="275177at2759"/>
<keyword evidence="4 9" id="KW-0808">Transferase</keyword>
<evidence type="ECO:0000313" key="10">
    <source>
        <dbReference type="EMBL" id="TRM69267.1"/>
    </source>
</evidence>
<dbReference type="GO" id="GO:0005975">
    <property type="term" value="P:carbohydrate metabolic process"/>
    <property type="evidence" value="ECO:0007669"/>
    <property type="project" value="InterPro"/>
</dbReference>
<evidence type="ECO:0000256" key="9">
    <source>
        <dbReference type="RuleBase" id="RU363066"/>
    </source>
</evidence>
<dbReference type="CDD" id="cd02021">
    <property type="entry name" value="GntK"/>
    <property type="match status" value="1"/>
</dbReference>
<dbReference type="GO" id="GO:0005737">
    <property type="term" value="C:cytoplasm"/>
    <property type="evidence" value="ECO:0007669"/>
    <property type="project" value="TreeGrafter"/>
</dbReference>
<dbReference type="SUPFAM" id="SSF52540">
    <property type="entry name" value="P-loop containing nucleoside triphosphate hydrolases"/>
    <property type="match status" value="1"/>
</dbReference>
<dbReference type="Proteomes" id="UP000320762">
    <property type="component" value="Unassembled WGS sequence"/>
</dbReference>